<dbReference type="RefSeq" id="WP_048100692.1">
    <property type="nucleotide sequence ID" value="NZ_JFZT01000065.1"/>
</dbReference>
<keyword evidence="1" id="KW-0472">Membrane</keyword>
<keyword evidence="3" id="KW-1185">Reference proteome</keyword>
<protein>
    <submittedName>
        <fullName evidence="2">Uncharacterized protein</fullName>
    </submittedName>
</protein>
<evidence type="ECO:0000313" key="3">
    <source>
        <dbReference type="Proteomes" id="UP000024332"/>
    </source>
</evidence>
<comment type="caution">
    <text evidence="2">The sequence shown here is derived from an EMBL/GenBank/DDBJ whole genome shotgun (WGS) entry which is preliminary data.</text>
</comment>
<proteinExistence type="predicted"/>
<accession>A0A031LK92</accession>
<dbReference type="Proteomes" id="UP000024332">
    <property type="component" value="Unassembled WGS sequence"/>
</dbReference>
<feature type="transmembrane region" description="Helical" evidence="1">
    <location>
        <begin position="12"/>
        <end position="31"/>
    </location>
</feature>
<dbReference type="OrthoDB" id="44018at2157"/>
<keyword evidence="1" id="KW-1133">Transmembrane helix</keyword>
<organism evidence="2 3">
    <name type="scientific">Candidatus Acidianus copahuensis</name>
    <dbReference type="NCBI Taxonomy" id="1160895"/>
    <lineage>
        <taxon>Archaea</taxon>
        <taxon>Thermoproteota</taxon>
        <taxon>Thermoprotei</taxon>
        <taxon>Sulfolobales</taxon>
        <taxon>Sulfolobaceae</taxon>
        <taxon>Acidianus</taxon>
    </lineage>
</organism>
<reference evidence="2 3" key="1">
    <citation type="submission" date="2014-03" db="EMBL/GenBank/DDBJ databases">
        <title>Draft genome sequence of the novel thermoacidophilic archaea Acidianus copahuensis ALE1 strain, isolated from Copahue volcanic area in Neuquen Argentina.</title>
        <authorList>
            <person name="Urbieta M.S."/>
            <person name="Rascovan N."/>
            <person name="Castro C."/>
            <person name="Revale S."/>
            <person name="Giaveno M.A."/>
            <person name="Vazquez M.P."/>
            <person name="Donati E.R."/>
        </authorList>
    </citation>
    <scope>NUCLEOTIDE SEQUENCE [LARGE SCALE GENOMIC DNA]</scope>
    <source>
        <strain evidence="2 3">ALE1</strain>
    </source>
</reference>
<gene>
    <name evidence="2" type="ORF">CM19_12625</name>
</gene>
<keyword evidence="1" id="KW-0812">Transmembrane</keyword>
<dbReference type="AlphaFoldDB" id="A0A031LK92"/>
<dbReference type="EMBL" id="JFZT01000065">
    <property type="protein sequence ID" value="EZQ01649.1"/>
    <property type="molecule type" value="Genomic_DNA"/>
</dbReference>
<evidence type="ECO:0000256" key="1">
    <source>
        <dbReference type="SAM" id="Phobius"/>
    </source>
</evidence>
<sequence>MGGIRVNSITSLFLITLLSVTLISSMIYVFMPKLVGEISLPSGTIEYFKDIDGYFLIKVYFKNGSSANPVNAIITVIANEPHNVKTIINSNGSTFKIPFSEILPYAMMWKGRKVNTSLLVIASYIEGNKTYIQTMEIPYNPSWVIENLRYGIIANMMITPLNLVKNISAPYIKNVPHIKAPYYIYNPPGGGNCYPLIFNITCDEEVNAPNFVMGYYIYEPTTTDIVYNDLQVPLNWVILSKGVINNDNFSFVEIQTNLNGKVSWFAYANSSGYIGTSFSENVNWQSSPTLEYSQAKLLGPGATVYTYYNATFAIIKYEIKLYMSRFGYIPAGSTYVFEVLNVGQNIGSGIGSQYGYAEVYYTNSSGTYIKWLPYGNSSIYYYLNYLGLAHSAGQIWGYATWSNGNLVNIEPPLIYSSAPPHIGTSLSEIDYQVQNNEVGSIVLDAALDVLPFVVAPESTALEIAIDLGLDALSNVIWLDMPSNVLQNYASNTWLQIFINGSGTVFVSLLNASNKLSPPLQGFVLNYSDYYYGDY</sequence>
<name>A0A031LK92_9CREN</name>
<evidence type="ECO:0000313" key="2">
    <source>
        <dbReference type="EMBL" id="EZQ01649.1"/>
    </source>
</evidence>